<dbReference type="Proteomes" id="UP000705983">
    <property type="component" value="Unassembled WGS sequence"/>
</dbReference>
<dbReference type="Gene3D" id="3.90.180.10">
    <property type="entry name" value="Medium-chain alcohol dehydrogenases, catalytic domain"/>
    <property type="match status" value="1"/>
</dbReference>
<reference evidence="8" key="1">
    <citation type="submission" date="2021-02" db="EMBL/GenBank/DDBJ databases">
        <title>Leucobacter sp. CX169.</title>
        <authorList>
            <person name="Cheng Y."/>
        </authorList>
    </citation>
    <scope>NUCLEOTIDE SEQUENCE [LARGE SCALE GENOMIC DNA]</scope>
    <source>
        <strain evidence="8">JY899</strain>
    </source>
</reference>
<evidence type="ECO:0000259" key="6">
    <source>
        <dbReference type="SMART" id="SM00829"/>
    </source>
</evidence>
<dbReference type="Gene3D" id="3.40.50.720">
    <property type="entry name" value="NAD(P)-binding Rossmann-like Domain"/>
    <property type="match status" value="1"/>
</dbReference>
<evidence type="ECO:0000256" key="5">
    <source>
        <dbReference type="RuleBase" id="RU361277"/>
    </source>
</evidence>
<evidence type="ECO:0000256" key="4">
    <source>
        <dbReference type="ARBA" id="ARBA00023002"/>
    </source>
</evidence>
<accession>A0ABS2TG10</accession>
<name>A0ABS2TG10_9ACTO</name>
<gene>
    <name evidence="7" type="ORF">JVW63_07800</name>
</gene>
<dbReference type="SUPFAM" id="SSF50129">
    <property type="entry name" value="GroES-like"/>
    <property type="match status" value="1"/>
</dbReference>
<keyword evidence="3 5" id="KW-0862">Zinc</keyword>
<dbReference type="SMART" id="SM00829">
    <property type="entry name" value="PKS_ER"/>
    <property type="match status" value="1"/>
</dbReference>
<dbReference type="InterPro" id="IPR020843">
    <property type="entry name" value="ER"/>
</dbReference>
<feature type="domain" description="Enoyl reductase (ER)" evidence="6">
    <location>
        <begin position="8"/>
        <end position="343"/>
    </location>
</feature>
<dbReference type="PROSITE" id="PS00059">
    <property type="entry name" value="ADH_ZINC"/>
    <property type="match status" value="1"/>
</dbReference>
<dbReference type="EMBL" id="JAFFJS010000004">
    <property type="protein sequence ID" value="MBM9433598.1"/>
    <property type="molecule type" value="Genomic_DNA"/>
</dbReference>
<dbReference type="Pfam" id="PF00107">
    <property type="entry name" value="ADH_zinc_N"/>
    <property type="match status" value="1"/>
</dbReference>
<dbReference type="InterPro" id="IPR036291">
    <property type="entry name" value="NAD(P)-bd_dom_sf"/>
</dbReference>
<evidence type="ECO:0000313" key="8">
    <source>
        <dbReference type="Proteomes" id="UP000705983"/>
    </source>
</evidence>
<proteinExistence type="inferred from homology"/>
<dbReference type="InterPro" id="IPR013149">
    <property type="entry name" value="ADH-like_C"/>
</dbReference>
<dbReference type="InterPro" id="IPR050129">
    <property type="entry name" value="Zn_alcohol_dh"/>
</dbReference>
<dbReference type="InterPro" id="IPR002328">
    <property type="entry name" value="ADH_Zn_CS"/>
</dbReference>
<keyword evidence="2 5" id="KW-0479">Metal-binding</keyword>
<keyword evidence="8" id="KW-1185">Reference proteome</keyword>
<comment type="similarity">
    <text evidence="5">Belongs to the zinc-containing alcohol dehydrogenase family.</text>
</comment>
<keyword evidence="4" id="KW-0560">Oxidoreductase</keyword>
<organism evidence="7 8">
    <name type="scientific">Flaviflexus equikiangi</name>
    <dbReference type="NCBI Taxonomy" id="2758573"/>
    <lineage>
        <taxon>Bacteria</taxon>
        <taxon>Bacillati</taxon>
        <taxon>Actinomycetota</taxon>
        <taxon>Actinomycetes</taxon>
        <taxon>Actinomycetales</taxon>
        <taxon>Actinomycetaceae</taxon>
        <taxon>Flaviflexus</taxon>
    </lineage>
</organism>
<evidence type="ECO:0000313" key="7">
    <source>
        <dbReference type="EMBL" id="MBM9433598.1"/>
    </source>
</evidence>
<comment type="caution">
    <text evidence="7">The sequence shown here is derived from an EMBL/GenBank/DDBJ whole genome shotgun (WGS) entry which is preliminary data.</text>
</comment>
<evidence type="ECO:0000256" key="2">
    <source>
        <dbReference type="ARBA" id="ARBA00022723"/>
    </source>
</evidence>
<comment type="cofactor">
    <cofactor evidence="1 5">
        <name>Zn(2+)</name>
        <dbReference type="ChEBI" id="CHEBI:29105"/>
    </cofactor>
</comment>
<evidence type="ECO:0000256" key="1">
    <source>
        <dbReference type="ARBA" id="ARBA00001947"/>
    </source>
</evidence>
<dbReference type="InterPro" id="IPR011032">
    <property type="entry name" value="GroES-like_sf"/>
</dbReference>
<dbReference type="RefSeq" id="WP_187996813.1">
    <property type="nucleotide sequence ID" value="NZ_JACEXG010000004.1"/>
</dbReference>
<evidence type="ECO:0000256" key="3">
    <source>
        <dbReference type="ARBA" id="ARBA00022833"/>
    </source>
</evidence>
<dbReference type="SUPFAM" id="SSF51735">
    <property type="entry name" value="NAD(P)-binding Rossmann-fold domains"/>
    <property type="match status" value="1"/>
</dbReference>
<dbReference type="PANTHER" id="PTHR43401">
    <property type="entry name" value="L-THREONINE 3-DEHYDROGENASE"/>
    <property type="match status" value="1"/>
</dbReference>
<sequence>MKAAVFAGPGKLELRDIEKPVAGPGELVLKVGANTVCGTDGRILRGEKSAGIDIGVVLGHEIAGYVDDIGDGVEGFNHGDLVGVLPTVPCLECFYCVRGSEHLCTNSQIFGYRINGGLAEYVRIPAEAMTRGGIFRAAPHLTPAEVALAEPLGCVLNGADNYRTEVGDTVLIQGAGPIGLLHAQVNRLLGAHQIIVSDPSPERRAVAESMGATHTINPLEVEPAEAVRELTEGRGADVVIICIGRGELVNQALAAARKGGRVNAFAGFSKGSLAEFDPNLIHYGELIVTGASNAGRASHEKALQLIGAGHIDVASLHTHTFALDDVVAGIEFAQSGEGIKVAIVPGA</sequence>
<dbReference type="InterPro" id="IPR013154">
    <property type="entry name" value="ADH-like_N"/>
</dbReference>
<protein>
    <submittedName>
        <fullName evidence="7">Alcohol dehydrogenase catalytic domain-containing protein</fullName>
    </submittedName>
</protein>
<dbReference type="PANTHER" id="PTHR43401:SF2">
    <property type="entry name" value="L-THREONINE 3-DEHYDROGENASE"/>
    <property type="match status" value="1"/>
</dbReference>
<dbReference type="Pfam" id="PF08240">
    <property type="entry name" value="ADH_N"/>
    <property type="match status" value="1"/>
</dbReference>